<keyword evidence="1" id="KW-0732">Signal</keyword>
<accession>G8T8V8</accession>
<dbReference type="KEGG" id="nko:Niako_6090"/>
<reference evidence="2 3" key="1">
    <citation type="submission" date="2011-12" db="EMBL/GenBank/DDBJ databases">
        <title>The complete genome of Niastella koreensis GR20-10.</title>
        <authorList>
            <consortium name="US DOE Joint Genome Institute (JGI-PGF)"/>
            <person name="Lucas S."/>
            <person name="Han J."/>
            <person name="Lapidus A."/>
            <person name="Bruce D."/>
            <person name="Goodwin L."/>
            <person name="Pitluck S."/>
            <person name="Peters L."/>
            <person name="Kyrpides N."/>
            <person name="Mavromatis K."/>
            <person name="Ivanova N."/>
            <person name="Mikhailova N."/>
            <person name="Davenport K."/>
            <person name="Saunders E."/>
            <person name="Detter J.C."/>
            <person name="Tapia R."/>
            <person name="Han C."/>
            <person name="Land M."/>
            <person name="Hauser L."/>
            <person name="Markowitz V."/>
            <person name="Cheng J.-F."/>
            <person name="Hugenholtz P."/>
            <person name="Woyke T."/>
            <person name="Wu D."/>
            <person name="Tindall B."/>
            <person name="Pomrenke H."/>
            <person name="Brambilla E."/>
            <person name="Klenk H.-P."/>
            <person name="Eisen J.A."/>
        </authorList>
    </citation>
    <scope>NUCLEOTIDE SEQUENCE [LARGE SCALE GENOMIC DNA]</scope>
    <source>
        <strain evidence="3">DSM 17620 / KACC 11465 / NBRC 106392 / GR20-10</strain>
    </source>
</reference>
<dbReference type="EMBL" id="CP003178">
    <property type="protein sequence ID" value="AEW02315.1"/>
    <property type="molecule type" value="Genomic_DNA"/>
</dbReference>
<dbReference type="AlphaFoldDB" id="G8T8V8"/>
<sequence>MKKVSYSVIIVLLVSLVMASCSSGNRIAGGGSSKSCGCGLNRGFVGYGGH</sequence>
<evidence type="ECO:0000313" key="2">
    <source>
        <dbReference type="EMBL" id="AEW02315.1"/>
    </source>
</evidence>
<proteinExistence type="predicted"/>
<gene>
    <name evidence="2" type="ordered locus">Niako_6090</name>
</gene>
<feature type="chain" id="PRO_5003517268" description="Lipoprotein" evidence="1">
    <location>
        <begin position="20"/>
        <end position="50"/>
    </location>
</feature>
<dbReference type="PROSITE" id="PS51257">
    <property type="entry name" value="PROKAR_LIPOPROTEIN"/>
    <property type="match status" value="1"/>
</dbReference>
<feature type="signal peptide" evidence="1">
    <location>
        <begin position="1"/>
        <end position="19"/>
    </location>
</feature>
<dbReference type="HOGENOM" id="CLU_3120328_0_0_10"/>
<protein>
    <recommendedName>
        <fullName evidence="4">Lipoprotein</fullName>
    </recommendedName>
</protein>
<dbReference type="Proteomes" id="UP000005438">
    <property type="component" value="Chromosome"/>
</dbReference>
<evidence type="ECO:0000313" key="3">
    <source>
        <dbReference type="Proteomes" id="UP000005438"/>
    </source>
</evidence>
<evidence type="ECO:0008006" key="4">
    <source>
        <dbReference type="Google" id="ProtNLM"/>
    </source>
</evidence>
<name>G8T8V8_NIAKG</name>
<organism evidence="2 3">
    <name type="scientific">Niastella koreensis (strain DSM 17620 / KACC 11465 / NBRC 106392 / GR20-10)</name>
    <dbReference type="NCBI Taxonomy" id="700598"/>
    <lineage>
        <taxon>Bacteria</taxon>
        <taxon>Pseudomonadati</taxon>
        <taxon>Bacteroidota</taxon>
        <taxon>Chitinophagia</taxon>
        <taxon>Chitinophagales</taxon>
        <taxon>Chitinophagaceae</taxon>
        <taxon>Niastella</taxon>
    </lineage>
</organism>
<evidence type="ECO:0000256" key="1">
    <source>
        <dbReference type="SAM" id="SignalP"/>
    </source>
</evidence>
<dbReference type="STRING" id="700598.Niako_6090"/>